<keyword evidence="2" id="KW-1185">Reference proteome</keyword>
<gene>
    <name evidence="1" type="ORF">HERILL_LOCUS12726</name>
</gene>
<dbReference type="EMBL" id="LR899013">
    <property type="protein sequence ID" value="CAD7090232.1"/>
    <property type="molecule type" value="Genomic_DNA"/>
</dbReference>
<dbReference type="InParanoid" id="A0A7R8V109"/>
<accession>A0A7R8V109</accession>
<dbReference type="FunCoup" id="A0A7R8V109">
    <property type="interactions" value="24"/>
</dbReference>
<sequence length="203" mass="24298">MKKSKYTICDQEKEHEIKKILYEIAHDLKTHFHYEKSELTYQRHEAKLLLELAERYKILHNAAPGVHLYPDSATNRMTYELENKWYAHVVNIRRSNKKISESLEYVQPLYKLLDEKVRKLDWLTSSETITGDYNVKPLQEYLCTVSDLKRDFQRRVIDRQVVQDMFNILFGITVEVYVDLLEHQEEFSDIFAKAVFFSEIMNV</sequence>
<protein>
    <submittedName>
        <fullName evidence="1">Uncharacterized protein</fullName>
    </submittedName>
</protein>
<reference evidence="1 2" key="1">
    <citation type="submission" date="2020-11" db="EMBL/GenBank/DDBJ databases">
        <authorList>
            <person name="Wallbank WR R."/>
            <person name="Pardo Diaz C."/>
            <person name="Kozak K."/>
            <person name="Martin S."/>
            <person name="Jiggins C."/>
            <person name="Moest M."/>
            <person name="Warren A I."/>
            <person name="Generalovic N T."/>
            <person name="Byers J.R.P. K."/>
            <person name="Montejo-Kovacevich G."/>
            <person name="Yen C E."/>
        </authorList>
    </citation>
    <scope>NUCLEOTIDE SEQUENCE [LARGE SCALE GENOMIC DNA]</scope>
</reference>
<evidence type="ECO:0000313" key="1">
    <source>
        <dbReference type="EMBL" id="CAD7090232.1"/>
    </source>
</evidence>
<evidence type="ECO:0000313" key="2">
    <source>
        <dbReference type="Proteomes" id="UP000594454"/>
    </source>
</evidence>
<organism evidence="1 2">
    <name type="scientific">Hermetia illucens</name>
    <name type="common">Black soldier fly</name>
    <dbReference type="NCBI Taxonomy" id="343691"/>
    <lineage>
        <taxon>Eukaryota</taxon>
        <taxon>Metazoa</taxon>
        <taxon>Ecdysozoa</taxon>
        <taxon>Arthropoda</taxon>
        <taxon>Hexapoda</taxon>
        <taxon>Insecta</taxon>
        <taxon>Pterygota</taxon>
        <taxon>Neoptera</taxon>
        <taxon>Endopterygota</taxon>
        <taxon>Diptera</taxon>
        <taxon>Brachycera</taxon>
        <taxon>Stratiomyomorpha</taxon>
        <taxon>Stratiomyidae</taxon>
        <taxon>Hermetiinae</taxon>
        <taxon>Hermetia</taxon>
    </lineage>
</organism>
<name>A0A7R8V109_HERIL</name>
<dbReference type="OrthoDB" id="8056520at2759"/>
<dbReference type="AlphaFoldDB" id="A0A7R8V109"/>
<dbReference type="Proteomes" id="UP000594454">
    <property type="component" value="Chromosome 5"/>
</dbReference>
<proteinExistence type="predicted"/>